<dbReference type="PANTHER" id="PTHR43179:SF7">
    <property type="entry name" value="RHAMNOSYLTRANSFERASE WBBL"/>
    <property type="match status" value="1"/>
</dbReference>
<evidence type="ECO:0000313" key="2">
    <source>
        <dbReference type="EMBL" id="NHN84771.1"/>
    </source>
</evidence>
<reference evidence="2 3" key="1">
    <citation type="journal article" date="2020" name="Int. J. Syst. Evol. Microbiol.">
        <title>Novel acetic acid bacteria from cider fermentations: Acetobacter conturbans sp. nov. and Acetobacter fallax sp. nov.</title>
        <authorList>
            <person name="Sombolestani A.S."/>
            <person name="Cleenwerck I."/>
            <person name="Cnockaert M."/>
            <person name="Borremans W."/>
            <person name="Wieme A.D."/>
            <person name="De Vuyst L."/>
            <person name="Vandamme P."/>
        </authorList>
    </citation>
    <scope>NUCLEOTIDE SEQUENCE [LARGE SCALE GENOMIC DNA]</scope>
    <source>
        <strain evidence="2 3">LMG 30640</strain>
    </source>
</reference>
<comment type="caution">
    <text evidence="2">The sequence shown here is derived from an EMBL/GenBank/DDBJ whole genome shotgun (WGS) entry which is preliminary data.</text>
</comment>
<evidence type="ECO:0000259" key="1">
    <source>
        <dbReference type="Pfam" id="PF00535"/>
    </source>
</evidence>
<accession>A0ABX0JQK3</accession>
<dbReference type="Proteomes" id="UP000635278">
    <property type="component" value="Unassembled WGS sequence"/>
</dbReference>
<name>A0ABX0JQK3_9PROT</name>
<organism evidence="2 3">
    <name type="scientific">Acetobacter musti</name>
    <dbReference type="NCBI Taxonomy" id="864732"/>
    <lineage>
        <taxon>Bacteria</taxon>
        <taxon>Pseudomonadati</taxon>
        <taxon>Pseudomonadota</taxon>
        <taxon>Alphaproteobacteria</taxon>
        <taxon>Acetobacterales</taxon>
        <taxon>Acetobacteraceae</taxon>
        <taxon>Acetobacter</taxon>
    </lineage>
</organism>
<dbReference type="Gene3D" id="3.90.550.10">
    <property type="entry name" value="Spore Coat Polysaccharide Biosynthesis Protein SpsA, Chain A"/>
    <property type="match status" value="2"/>
</dbReference>
<dbReference type="PANTHER" id="PTHR43179">
    <property type="entry name" value="RHAMNOSYLTRANSFERASE WBBL"/>
    <property type="match status" value="1"/>
</dbReference>
<feature type="domain" description="Glycosyltransferase 2-like" evidence="1">
    <location>
        <begin position="480"/>
        <end position="656"/>
    </location>
</feature>
<dbReference type="CDD" id="cd04186">
    <property type="entry name" value="GT_2_like_c"/>
    <property type="match status" value="1"/>
</dbReference>
<gene>
    <name evidence="2" type="ORF">GOB93_08960</name>
</gene>
<dbReference type="InterPro" id="IPR029044">
    <property type="entry name" value="Nucleotide-diphossugar_trans"/>
</dbReference>
<protein>
    <submittedName>
        <fullName evidence="2">Glycosyltransferase</fullName>
    </submittedName>
</protein>
<dbReference type="SUPFAM" id="SSF53448">
    <property type="entry name" value="Nucleotide-diphospho-sugar transferases"/>
    <property type="match status" value="2"/>
</dbReference>
<dbReference type="Pfam" id="PF00535">
    <property type="entry name" value="Glycos_transf_2"/>
    <property type="match status" value="1"/>
</dbReference>
<proteinExistence type="predicted"/>
<dbReference type="EMBL" id="WOTB01000010">
    <property type="protein sequence ID" value="NHN84771.1"/>
    <property type="molecule type" value="Genomic_DNA"/>
</dbReference>
<evidence type="ECO:0000313" key="3">
    <source>
        <dbReference type="Proteomes" id="UP000635278"/>
    </source>
</evidence>
<keyword evidence="3" id="KW-1185">Reference proteome</keyword>
<dbReference type="RefSeq" id="WP_173583168.1">
    <property type="nucleotide sequence ID" value="NZ_WOTB01000010.1"/>
</dbReference>
<sequence>MTGPDATGPDAVPDAVMDANFVLRVFLTGLGRPPAPGEADDFKALLRRSEDAVAGDRPGRERVAEAVIALPEFVKLHGAGEECTEPFLYALVRNAMGRVPTKAEQGMLGMARDRVSALVLAAEMPALLRRHDPFALFCPDGASPDDDCAYGLWARRYDTFAAAEREVAGSDAGSQAGLPRIALLLDVTACRPDRLAATIGSVRAQICDGWTLSMAGSGLSPDVTRILQDHARSSPDIRFCQVAEGAEAGMAPDGAVLTGAALYEAGDEPFVAFLNCGDELAPDAVMHIARALAADPGTVLLFTDEDVRGDDGWRRTARLKPGWSEDQLLAGDTVGQLAVFSRRRIEEAGGFATATACACDSEAGAVSDEAVSRAAVFYALKLAVAEGVSRERVRHLPRILFHGRYFQDLPPFVLARSGPDAPLPAGRRIAASHLARWRSDVRLTEASLLPDAAGGGGEKGDGPLWPRVLYPLPRMLPTVSVIIPTRDSPGLLRQCVTGLLNKTDYAALDVVIVDNGSSEDETLCLLRELDTDARVTILRLDFPFNWSRLNNEAVRSCGGDLILLLNDDIEILHPDWLEEMVRQIMRRDVGVVGARLLYPDGTLQHGGVVLSEDGATHILRGAAPDDPGYLGQLVWQRDLLAVTGACLLMRRDVWERVGGLDEAFRVTCNDIDLCLRVIAAGWRVVWTPHAVLTHLDGATRGRDVSIARQWLHCAETARLVGRWHRVMRNDPAINPALHVTDTRVLLAWPPPPDHFDGGAWSLRGERV</sequence>
<dbReference type="InterPro" id="IPR001173">
    <property type="entry name" value="Glyco_trans_2-like"/>
</dbReference>